<protein>
    <submittedName>
        <fullName evidence="1">Uncharacterized protein</fullName>
    </submittedName>
</protein>
<dbReference type="SUPFAM" id="SSF48371">
    <property type="entry name" value="ARM repeat"/>
    <property type="match status" value="1"/>
</dbReference>
<evidence type="ECO:0000313" key="2">
    <source>
        <dbReference type="Proteomes" id="UP000324800"/>
    </source>
</evidence>
<dbReference type="AlphaFoldDB" id="A0A5J4T937"/>
<evidence type="ECO:0000313" key="1">
    <source>
        <dbReference type="EMBL" id="KAA6354030.1"/>
    </source>
</evidence>
<comment type="caution">
    <text evidence="1">The sequence shown here is derived from an EMBL/GenBank/DDBJ whole genome shotgun (WGS) entry which is preliminary data.</text>
</comment>
<dbReference type="Gene3D" id="1.25.10.10">
    <property type="entry name" value="Leucine-rich Repeat Variant"/>
    <property type="match status" value="1"/>
</dbReference>
<reference evidence="1 2" key="1">
    <citation type="submission" date="2019-03" db="EMBL/GenBank/DDBJ databases">
        <title>Single cell metagenomics reveals metabolic interactions within the superorganism composed of flagellate Streblomastix strix and complex community of Bacteroidetes bacteria on its surface.</title>
        <authorList>
            <person name="Treitli S.C."/>
            <person name="Kolisko M."/>
            <person name="Husnik F."/>
            <person name="Keeling P."/>
            <person name="Hampl V."/>
        </authorList>
    </citation>
    <scope>NUCLEOTIDE SEQUENCE [LARGE SCALE GENOMIC DNA]</scope>
    <source>
        <strain evidence="1">ST1C</strain>
    </source>
</reference>
<proteinExistence type="predicted"/>
<dbReference type="InterPro" id="IPR011989">
    <property type="entry name" value="ARM-like"/>
</dbReference>
<accession>A0A5J4T937</accession>
<organism evidence="1 2">
    <name type="scientific">Streblomastix strix</name>
    <dbReference type="NCBI Taxonomy" id="222440"/>
    <lineage>
        <taxon>Eukaryota</taxon>
        <taxon>Metamonada</taxon>
        <taxon>Preaxostyla</taxon>
        <taxon>Oxymonadida</taxon>
        <taxon>Streblomastigidae</taxon>
        <taxon>Streblomastix</taxon>
    </lineage>
</organism>
<sequence>SKDYARPLQEWVCEVVDSLIDKNKEAVEIGFETDIVLELQTLLGTQLTLQEVKFIHINALKLFTTYGSIERKKEMFEMGIMQNIIHILKSTDVTVAEKTVALISNIVRISGNHSTGPCPSAYLDQLQKDGVISALYQDGLLAGGNEEIRMTAAESIGQLYNATPLPEEMKETVIKTLLNGIEIGIRDKDILTVYFSLITLSCLAWNIANHDEIVKGNPIAWTDEILKCDN</sequence>
<dbReference type="EMBL" id="SNRW01037028">
    <property type="protein sequence ID" value="KAA6354030.1"/>
    <property type="molecule type" value="Genomic_DNA"/>
</dbReference>
<dbReference type="InterPro" id="IPR016024">
    <property type="entry name" value="ARM-type_fold"/>
</dbReference>
<gene>
    <name evidence="1" type="ORF">EZS28_050443</name>
</gene>
<dbReference type="Proteomes" id="UP000324800">
    <property type="component" value="Unassembled WGS sequence"/>
</dbReference>
<feature type="non-terminal residue" evidence="1">
    <location>
        <position position="1"/>
    </location>
</feature>
<name>A0A5J4T937_9EUKA</name>